<dbReference type="InterPro" id="IPR012337">
    <property type="entry name" value="RNaseH-like_sf"/>
</dbReference>
<evidence type="ECO:0000313" key="3">
    <source>
        <dbReference type="Proteomes" id="UP000828251"/>
    </source>
</evidence>
<dbReference type="Gene3D" id="3.30.420.10">
    <property type="entry name" value="Ribonuclease H-like superfamily/Ribonuclease H"/>
    <property type="match status" value="1"/>
</dbReference>
<dbReference type="GO" id="GO:0003676">
    <property type="term" value="F:nucleic acid binding"/>
    <property type="evidence" value="ECO:0007669"/>
    <property type="project" value="InterPro"/>
</dbReference>
<dbReference type="InterPro" id="IPR002156">
    <property type="entry name" value="RNaseH_domain"/>
</dbReference>
<dbReference type="CDD" id="cd06222">
    <property type="entry name" value="RNase_H_like"/>
    <property type="match status" value="1"/>
</dbReference>
<gene>
    <name evidence="2" type="ORF">J1N35_041839</name>
</gene>
<keyword evidence="3" id="KW-1185">Reference proteome</keyword>
<dbReference type="InterPro" id="IPR036397">
    <property type="entry name" value="RNaseH_sf"/>
</dbReference>
<dbReference type="OrthoDB" id="993340at2759"/>
<organism evidence="2 3">
    <name type="scientific">Gossypium stocksii</name>
    <dbReference type="NCBI Taxonomy" id="47602"/>
    <lineage>
        <taxon>Eukaryota</taxon>
        <taxon>Viridiplantae</taxon>
        <taxon>Streptophyta</taxon>
        <taxon>Embryophyta</taxon>
        <taxon>Tracheophyta</taxon>
        <taxon>Spermatophyta</taxon>
        <taxon>Magnoliopsida</taxon>
        <taxon>eudicotyledons</taxon>
        <taxon>Gunneridae</taxon>
        <taxon>Pentapetalae</taxon>
        <taxon>rosids</taxon>
        <taxon>malvids</taxon>
        <taxon>Malvales</taxon>
        <taxon>Malvaceae</taxon>
        <taxon>Malvoideae</taxon>
        <taxon>Gossypium</taxon>
    </lineage>
</organism>
<dbReference type="GO" id="GO:0004523">
    <property type="term" value="F:RNA-DNA hybrid ribonuclease activity"/>
    <property type="evidence" value="ECO:0007669"/>
    <property type="project" value="InterPro"/>
</dbReference>
<reference evidence="2 3" key="1">
    <citation type="journal article" date="2021" name="Plant Biotechnol. J.">
        <title>Multi-omics assisted identification of the key and species-specific regulatory components of drought-tolerant mechanisms in Gossypium stocksii.</title>
        <authorList>
            <person name="Yu D."/>
            <person name="Ke L."/>
            <person name="Zhang D."/>
            <person name="Wu Y."/>
            <person name="Sun Y."/>
            <person name="Mei J."/>
            <person name="Sun J."/>
            <person name="Sun Y."/>
        </authorList>
    </citation>
    <scope>NUCLEOTIDE SEQUENCE [LARGE SCALE GENOMIC DNA]</scope>
    <source>
        <strain evidence="3">cv. E1</strain>
        <tissue evidence="2">Leaf</tissue>
    </source>
</reference>
<dbReference type="InterPro" id="IPR044730">
    <property type="entry name" value="RNase_H-like_dom_plant"/>
</dbReference>
<accession>A0A9D3UGI0</accession>
<dbReference type="SUPFAM" id="SSF53098">
    <property type="entry name" value="Ribonuclease H-like"/>
    <property type="match status" value="1"/>
</dbReference>
<proteinExistence type="predicted"/>
<name>A0A9D3UGI0_9ROSI</name>
<dbReference type="InterPro" id="IPR053151">
    <property type="entry name" value="RNase_H-like"/>
</dbReference>
<dbReference type="PANTHER" id="PTHR47723">
    <property type="entry name" value="OS05G0353850 PROTEIN"/>
    <property type="match status" value="1"/>
</dbReference>
<dbReference type="Proteomes" id="UP000828251">
    <property type="component" value="Unassembled WGS sequence"/>
</dbReference>
<evidence type="ECO:0000259" key="1">
    <source>
        <dbReference type="Pfam" id="PF13456"/>
    </source>
</evidence>
<dbReference type="Pfam" id="PF13456">
    <property type="entry name" value="RVT_3"/>
    <property type="match status" value="1"/>
</dbReference>
<dbReference type="PANTHER" id="PTHR47723:SF24">
    <property type="entry name" value="RNASE H TYPE-1 DOMAIN-CONTAINING PROTEIN"/>
    <property type="match status" value="1"/>
</dbReference>
<dbReference type="AlphaFoldDB" id="A0A9D3UGI0"/>
<feature type="domain" description="RNase H type-1" evidence="1">
    <location>
        <begin position="24"/>
        <end position="144"/>
    </location>
</feature>
<sequence length="154" mass="17615">MGFFCKSLPDLFWSPPDLGVIKINVDGTFQSDSRTSTLMVIARYYKGEYVGAETYLFNDVVDAFVVEARACKRALLFAINMGFRLLLVEGDSLTVIKKLKTKEEDKSIIRPIIHHMRNLKKCFDEISYLFIPRLVNGKANTLAMEGRRRQHSGF</sequence>
<dbReference type="EMBL" id="JAIQCV010000012">
    <property type="protein sequence ID" value="KAH1040096.1"/>
    <property type="molecule type" value="Genomic_DNA"/>
</dbReference>
<protein>
    <recommendedName>
        <fullName evidence="1">RNase H type-1 domain-containing protein</fullName>
    </recommendedName>
</protein>
<comment type="caution">
    <text evidence="2">The sequence shown here is derived from an EMBL/GenBank/DDBJ whole genome shotgun (WGS) entry which is preliminary data.</text>
</comment>
<evidence type="ECO:0000313" key="2">
    <source>
        <dbReference type="EMBL" id="KAH1040096.1"/>
    </source>
</evidence>